<proteinExistence type="evidence at transcript level"/>
<keyword evidence="1" id="KW-0479">Metal-binding</keyword>
<dbReference type="AlphaFoldDB" id="G5E2M9"/>
<dbReference type="GO" id="GO:0005634">
    <property type="term" value="C:nucleus"/>
    <property type="evidence" value="ECO:0007669"/>
    <property type="project" value="TreeGrafter"/>
</dbReference>
<dbReference type="GO" id="GO:0006166">
    <property type="term" value="P:purine ribonucleoside salvage"/>
    <property type="evidence" value="ECO:0007669"/>
    <property type="project" value="TreeGrafter"/>
</dbReference>
<name>G5E2M9_9PIPI</name>
<reference evidence="4" key="1">
    <citation type="submission" date="2011-09" db="EMBL/GenBank/DDBJ databases">
        <title>The odds of duplicate gene persistence after polyploidization.</title>
        <authorList>
            <person name="Chain F.J.J."/>
            <person name="Evans B.J."/>
            <person name="Dushoff J."/>
        </authorList>
    </citation>
    <scope>NUCLEOTIDE SEQUENCE</scope>
    <source>
        <tissue evidence="4">Liver</tissue>
    </source>
</reference>
<dbReference type="PANTHER" id="PTHR45745">
    <property type="entry name" value="PHOSPHOMANNOMUTASE 45A"/>
    <property type="match status" value="1"/>
</dbReference>
<dbReference type="SUPFAM" id="SSF53738">
    <property type="entry name" value="Phosphoglucomutase, first 3 domains"/>
    <property type="match status" value="1"/>
</dbReference>
<dbReference type="GO" id="GO:0046872">
    <property type="term" value="F:metal ion binding"/>
    <property type="evidence" value="ECO:0007669"/>
    <property type="project" value="UniProtKB-KW"/>
</dbReference>
<sequence>DWITWDKNPKTSELVKQMVADGKTEELKACFGSRMEFGTAGLRAAMGPGIAQMNELTIIQTTQGFCKYLEKYFICYDQKIINDLFENLRNYNGENTYPKLCGKFKVSGVRDLTTGYDNNQPDNKAILPTSKSSQMITFTFANGGVATMRTSG</sequence>
<evidence type="ECO:0000313" key="4">
    <source>
        <dbReference type="EMBL" id="AEQ18423.1"/>
    </source>
</evidence>
<dbReference type="PANTHER" id="PTHR45745:SF3">
    <property type="entry name" value="PHOSPHOPENTOMUTASE"/>
    <property type="match status" value="1"/>
</dbReference>
<dbReference type="EMBL" id="JP287643">
    <property type="protein sequence ID" value="AEQ18423.1"/>
    <property type="molecule type" value="mRNA"/>
</dbReference>
<feature type="non-terminal residue" evidence="4">
    <location>
        <position position="1"/>
    </location>
</feature>
<dbReference type="GO" id="GO:0005975">
    <property type="term" value="P:carbohydrate metabolic process"/>
    <property type="evidence" value="ECO:0007669"/>
    <property type="project" value="InterPro"/>
</dbReference>
<organism evidence="4">
    <name type="scientific">Hymenochirus curtipes</name>
    <name type="common">western dwarf clawed frog</name>
    <dbReference type="NCBI Taxonomy" id="8362"/>
    <lineage>
        <taxon>Eukaryota</taxon>
        <taxon>Metazoa</taxon>
        <taxon>Chordata</taxon>
        <taxon>Craniata</taxon>
        <taxon>Vertebrata</taxon>
        <taxon>Euteleostomi</taxon>
        <taxon>Amphibia</taxon>
        <taxon>Batrachia</taxon>
        <taxon>Anura</taxon>
        <taxon>Pipoidea</taxon>
        <taxon>Pipidae</taxon>
        <taxon>Pipinae</taxon>
        <taxon>Hymenochirus</taxon>
    </lineage>
</organism>
<dbReference type="InterPro" id="IPR016055">
    <property type="entry name" value="A-D-PHexomutase_a/b/a-I/II/III"/>
</dbReference>
<accession>G5E2M9</accession>
<protein>
    <submittedName>
        <fullName evidence="4">Putative phosphoglucomutase 2</fullName>
    </submittedName>
</protein>
<dbReference type="GO" id="GO:0008973">
    <property type="term" value="F:phosphopentomutase activity"/>
    <property type="evidence" value="ECO:0007669"/>
    <property type="project" value="TreeGrafter"/>
</dbReference>
<feature type="non-terminal residue" evidence="4">
    <location>
        <position position="152"/>
    </location>
</feature>
<evidence type="ECO:0000256" key="1">
    <source>
        <dbReference type="ARBA" id="ARBA00022723"/>
    </source>
</evidence>
<keyword evidence="2" id="KW-0460">Magnesium</keyword>
<keyword evidence="3" id="KW-0413">Isomerase</keyword>
<evidence type="ECO:0000256" key="2">
    <source>
        <dbReference type="ARBA" id="ARBA00022842"/>
    </source>
</evidence>
<evidence type="ECO:0000256" key="3">
    <source>
        <dbReference type="ARBA" id="ARBA00023235"/>
    </source>
</evidence>
<dbReference type="Gene3D" id="3.40.120.10">
    <property type="entry name" value="Alpha-D-Glucose-1,6-Bisphosphate, subunit A, domain 3"/>
    <property type="match status" value="1"/>
</dbReference>